<feature type="transmembrane region" description="Helical" evidence="1">
    <location>
        <begin position="89"/>
        <end position="108"/>
    </location>
</feature>
<accession>A0AAE9SHI5</accession>
<evidence type="ECO:0000313" key="3">
    <source>
        <dbReference type="Proteomes" id="UP001056837"/>
    </source>
</evidence>
<proteinExistence type="predicted"/>
<evidence type="ECO:0000313" key="2">
    <source>
        <dbReference type="EMBL" id="UTD15854.1"/>
    </source>
</evidence>
<dbReference type="RefSeq" id="WP_253679371.1">
    <property type="nucleotide sequence ID" value="NZ_CP050861.1"/>
</dbReference>
<feature type="transmembrane region" description="Helical" evidence="1">
    <location>
        <begin position="6"/>
        <end position="24"/>
    </location>
</feature>
<keyword evidence="1" id="KW-1133">Transmembrane helix</keyword>
<dbReference type="AlphaFoldDB" id="A0AAE9SHI5"/>
<name>A0AAE9SHI5_9FLAO</name>
<sequence>MKTVTLFLIFIGCYALYSTSEKALLIKNTRLQKWFHNNKRNTKIIGTITLLISLLLSITFFGLSAGIITWVVAASLFLSLIVLITPLRVINYAFLTALFMLTFLIELIF</sequence>
<protein>
    <submittedName>
        <fullName evidence="2">Uncharacterized protein</fullName>
    </submittedName>
</protein>
<reference evidence="2" key="1">
    <citation type="submission" date="2020-04" db="EMBL/GenBank/DDBJ databases">
        <title>Tenacibaculum mesophilum bac2.</title>
        <authorList>
            <person name="Li M."/>
        </authorList>
    </citation>
    <scope>NUCLEOTIDE SEQUENCE</scope>
    <source>
        <strain evidence="2">Bac2</strain>
    </source>
</reference>
<feature type="transmembrane region" description="Helical" evidence="1">
    <location>
        <begin position="44"/>
        <end position="61"/>
    </location>
</feature>
<keyword evidence="1" id="KW-0472">Membrane</keyword>
<keyword evidence="1" id="KW-0812">Transmembrane</keyword>
<evidence type="ECO:0000256" key="1">
    <source>
        <dbReference type="SAM" id="Phobius"/>
    </source>
</evidence>
<dbReference type="EMBL" id="CP050861">
    <property type="protein sequence ID" value="UTD15854.1"/>
    <property type="molecule type" value="Genomic_DNA"/>
</dbReference>
<feature type="transmembrane region" description="Helical" evidence="1">
    <location>
        <begin position="67"/>
        <end position="84"/>
    </location>
</feature>
<gene>
    <name evidence="2" type="ORF">HER15_10400</name>
</gene>
<organism evidence="2 3">
    <name type="scientific">Tenacibaculum mesophilum</name>
    <dbReference type="NCBI Taxonomy" id="104268"/>
    <lineage>
        <taxon>Bacteria</taxon>
        <taxon>Pseudomonadati</taxon>
        <taxon>Bacteroidota</taxon>
        <taxon>Flavobacteriia</taxon>
        <taxon>Flavobacteriales</taxon>
        <taxon>Flavobacteriaceae</taxon>
        <taxon>Tenacibaculum</taxon>
    </lineage>
</organism>
<dbReference type="Proteomes" id="UP001056837">
    <property type="component" value="Chromosome"/>
</dbReference>